<proteinExistence type="predicted"/>
<dbReference type="Gene3D" id="3.40.50.1110">
    <property type="entry name" value="SGNH hydrolase"/>
    <property type="match status" value="1"/>
</dbReference>
<dbReference type="SUPFAM" id="SSF52266">
    <property type="entry name" value="SGNH hydrolase"/>
    <property type="match status" value="1"/>
</dbReference>
<evidence type="ECO:0000256" key="1">
    <source>
        <dbReference type="SAM" id="SignalP"/>
    </source>
</evidence>
<sequence>MGYLTSLALCSLIAKTLAFPSPVAQESEAPEKFVFGAIGDSWASGVSYGFFNGYDDNSDNCMRYKYAWSTVVNAAYDQWTPDTNKEAQFEFAACSGAVFSNLPDQMNNKMTRPKLVIMEAGGNNADFYPMASACLFHDEYNKDYGTLYEDDDPANPQGLCRKEIGLVRGRLTDPPDDPNEKSMKQKVIDAIDTWRDHPAVKDNDATLFVLGYPQFFEFNPECDNWTFSVVYAKEYQKVVTAMRQDFNDLIDLMNVAIRDAVEGYNDVKLQYIDINSAMKGHRFCEPGHSRQAQFNSGDDVWLWNSPGRWYTIKAGDETTTYDTVGGDFPPEDVFGALLDHPIGSPKEVDGCSVQTYQNPENPDTTMEWKACPQDYVLAGSAGRPASVSRTLHPTQSGHKGMGDIVIQRLKEYYGRICPSGCSCVGTVKACQ</sequence>
<dbReference type="PANTHER" id="PTHR37981">
    <property type="entry name" value="LIPASE 2"/>
    <property type="match status" value="1"/>
</dbReference>
<dbReference type="GO" id="GO:0006629">
    <property type="term" value="P:lipid metabolic process"/>
    <property type="evidence" value="ECO:0007669"/>
    <property type="project" value="TreeGrafter"/>
</dbReference>
<dbReference type="Proteomes" id="UP000799423">
    <property type="component" value="Unassembled WGS sequence"/>
</dbReference>
<feature type="chain" id="PRO_5025427444" evidence="1">
    <location>
        <begin position="19"/>
        <end position="431"/>
    </location>
</feature>
<evidence type="ECO:0000313" key="2">
    <source>
        <dbReference type="EMBL" id="KAF2853278.1"/>
    </source>
</evidence>
<dbReference type="CDD" id="cd01823">
    <property type="entry name" value="SEST_like"/>
    <property type="match status" value="1"/>
</dbReference>
<evidence type="ECO:0000313" key="3">
    <source>
        <dbReference type="Proteomes" id="UP000799423"/>
    </source>
</evidence>
<dbReference type="GO" id="GO:0016788">
    <property type="term" value="F:hydrolase activity, acting on ester bonds"/>
    <property type="evidence" value="ECO:0007669"/>
    <property type="project" value="InterPro"/>
</dbReference>
<keyword evidence="2" id="KW-0378">Hydrolase</keyword>
<reference evidence="2" key="1">
    <citation type="submission" date="2020-01" db="EMBL/GenBank/DDBJ databases">
        <authorList>
            <consortium name="DOE Joint Genome Institute"/>
            <person name="Haridas S."/>
            <person name="Albert R."/>
            <person name="Binder M."/>
            <person name="Bloem J."/>
            <person name="Labutti K."/>
            <person name="Salamov A."/>
            <person name="Andreopoulos B."/>
            <person name="Baker S.E."/>
            <person name="Barry K."/>
            <person name="Bills G."/>
            <person name="Bluhm B.H."/>
            <person name="Cannon C."/>
            <person name="Castanera R."/>
            <person name="Culley D.E."/>
            <person name="Daum C."/>
            <person name="Ezra D."/>
            <person name="Gonzalez J.B."/>
            <person name="Henrissat B."/>
            <person name="Kuo A."/>
            <person name="Liang C."/>
            <person name="Lipzen A."/>
            <person name="Lutzoni F."/>
            <person name="Magnuson J."/>
            <person name="Mondo S."/>
            <person name="Nolan M."/>
            <person name="Ohm R."/>
            <person name="Pangilinan J."/>
            <person name="Park H.-J."/>
            <person name="Ramirez L."/>
            <person name="Alfaro M."/>
            <person name="Sun H."/>
            <person name="Tritt A."/>
            <person name="Yoshinaga Y."/>
            <person name="Zwiers L.-H."/>
            <person name="Turgeon B.G."/>
            <person name="Goodwin S.B."/>
            <person name="Spatafora J.W."/>
            <person name="Crous P.W."/>
            <person name="Grigoriev I.V."/>
        </authorList>
    </citation>
    <scope>NUCLEOTIDE SEQUENCE</scope>
    <source>
        <strain evidence="2">IPT5</strain>
    </source>
</reference>
<dbReference type="InterPro" id="IPR036514">
    <property type="entry name" value="SGNH_hydro_sf"/>
</dbReference>
<gene>
    <name evidence="2" type="ORF">T440DRAFT_549012</name>
</gene>
<dbReference type="AlphaFoldDB" id="A0A6A7BGQ4"/>
<dbReference type="InterPro" id="IPR037460">
    <property type="entry name" value="SEST-like"/>
</dbReference>
<name>A0A6A7BGQ4_9PLEO</name>
<organism evidence="2 3">
    <name type="scientific">Plenodomus tracheiphilus IPT5</name>
    <dbReference type="NCBI Taxonomy" id="1408161"/>
    <lineage>
        <taxon>Eukaryota</taxon>
        <taxon>Fungi</taxon>
        <taxon>Dikarya</taxon>
        <taxon>Ascomycota</taxon>
        <taxon>Pezizomycotina</taxon>
        <taxon>Dothideomycetes</taxon>
        <taxon>Pleosporomycetidae</taxon>
        <taxon>Pleosporales</taxon>
        <taxon>Pleosporineae</taxon>
        <taxon>Leptosphaeriaceae</taxon>
        <taxon>Plenodomus</taxon>
    </lineage>
</organism>
<dbReference type="PANTHER" id="PTHR37981:SF1">
    <property type="entry name" value="SGNH HYDROLASE-TYPE ESTERASE DOMAIN-CONTAINING PROTEIN"/>
    <property type="match status" value="1"/>
</dbReference>
<keyword evidence="1" id="KW-0732">Signal</keyword>
<accession>A0A6A7BGQ4</accession>
<keyword evidence="3" id="KW-1185">Reference proteome</keyword>
<dbReference type="OrthoDB" id="21678at2759"/>
<dbReference type="EMBL" id="MU006296">
    <property type="protein sequence ID" value="KAF2853278.1"/>
    <property type="molecule type" value="Genomic_DNA"/>
</dbReference>
<feature type="signal peptide" evidence="1">
    <location>
        <begin position="1"/>
        <end position="18"/>
    </location>
</feature>
<protein>
    <submittedName>
        <fullName evidence="2">SGNH hydrolase</fullName>
    </submittedName>
</protein>